<dbReference type="Pfam" id="PF01321">
    <property type="entry name" value="Creatinase_N"/>
    <property type="match status" value="1"/>
</dbReference>
<dbReference type="Pfam" id="PF00557">
    <property type="entry name" value="Peptidase_M24"/>
    <property type="match status" value="1"/>
</dbReference>
<feature type="domain" description="Peptidase M24 C-terminal" evidence="6">
    <location>
        <begin position="541"/>
        <end position="599"/>
    </location>
</feature>
<keyword evidence="7" id="KW-0645">Protease</keyword>
<keyword evidence="3" id="KW-0378">Hydrolase</keyword>
<dbReference type="InterPro" id="IPR050422">
    <property type="entry name" value="X-Pro_aminopeptidase_P"/>
</dbReference>
<accession>A0ABY5GP80</accession>
<feature type="domain" description="Creatinase N-terminal" evidence="5">
    <location>
        <begin position="14"/>
        <end position="141"/>
    </location>
</feature>
<evidence type="ECO:0000256" key="3">
    <source>
        <dbReference type="ARBA" id="ARBA00022801"/>
    </source>
</evidence>
<name>A0ABY5GP80_9GAMM</name>
<dbReference type="Gene3D" id="3.40.350.10">
    <property type="entry name" value="Creatinase/prolidase N-terminal domain"/>
    <property type="match status" value="2"/>
</dbReference>
<dbReference type="PANTHER" id="PTHR43763">
    <property type="entry name" value="XAA-PRO AMINOPEPTIDASE 1"/>
    <property type="match status" value="1"/>
</dbReference>
<dbReference type="Proteomes" id="UP001057998">
    <property type="component" value="Chromosome 2"/>
</dbReference>
<dbReference type="SUPFAM" id="SSF55920">
    <property type="entry name" value="Creatinase/aminopeptidase"/>
    <property type="match status" value="1"/>
</dbReference>
<dbReference type="Pfam" id="PF16189">
    <property type="entry name" value="Creatinase_N_2"/>
    <property type="match status" value="1"/>
</dbReference>
<dbReference type="InterPro" id="IPR000587">
    <property type="entry name" value="Creatinase_N"/>
</dbReference>
<reference evidence="7" key="1">
    <citation type="submission" date="2022-07" db="EMBL/GenBank/DDBJ databases">
        <title>Genome sequencing of Photobacterium atrarenae GJH2-4.</title>
        <authorList>
            <person name="Park S.-J."/>
        </authorList>
    </citation>
    <scope>NUCLEOTIDE SEQUENCE</scope>
    <source>
        <strain evidence="7">GJH2-4</strain>
    </source>
</reference>
<keyword evidence="7" id="KW-0031">Aminopeptidase</keyword>
<keyword evidence="2" id="KW-0479">Metal-binding</keyword>
<dbReference type="RefSeq" id="WP_255391848.1">
    <property type="nucleotide sequence ID" value="NZ_CP101509.1"/>
</dbReference>
<comment type="similarity">
    <text evidence="1">Belongs to the peptidase M24B family.</text>
</comment>
<sequence length="600" mass="66616">MSLQASTHCPVSQRLSQLRDAMSALQLDAYIVTNNDPHSSEYSADHWLARRWITGFTGSAGDAVITPDGGGLWTDGRYYIQAEEQLQGSGLPLFKARLAETPSIPEWLAQTLPANSRVGVDGRTISYAFYQQLQTAFADKAIDIVLEHDLIGGIWHDRPVRPTTPVFNHPLQYAGQTTAQKLAQIRQYMTSDQVDDLLISTLDDVMWTLNIRGGDTPYCPISEGYLLINAQTATLFIDLQKLPEDVQSKLEAQGVSCQPYEHISDVLGKLDAGHHFRSCASHSDARLICSLPDGLTVTHQRSYVTDMKASKNDTELENMEETLRLDGIAMVKFMTWLEQQVPGGDVTELSAEQQLQHFRALAPTYLGDSFRTIAGFAEHGAKMHYAADEDSNKPVDESNFFLVDSGGQYLGGTTDITRTFSFGTLSQQQRIDYTLVLKAVIRLSQARFLKGSTGSNLDVLARGVLWQQGIDYKCGTGHGVGMCLNVHEGPQNFSQSPTEVELKPNMVITNEPGVYREGEYGVRIENIMKVVKIEQNEFGDFYGFDTITLAPIATHPLEPALLDASERQWLNDYHAKVFDALEGDLTPQERDWLQRATAAV</sequence>
<dbReference type="InterPro" id="IPR032416">
    <property type="entry name" value="Peptidase_M24_C"/>
</dbReference>
<keyword evidence="8" id="KW-1185">Reference proteome</keyword>
<proteinExistence type="inferred from homology"/>
<dbReference type="SUPFAM" id="SSF53092">
    <property type="entry name" value="Creatinase/prolidase N-terminal domain"/>
    <property type="match status" value="1"/>
</dbReference>
<evidence type="ECO:0000259" key="4">
    <source>
        <dbReference type="Pfam" id="PF00557"/>
    </source>
</evidence>
<evidence type="ECO:0000259" key="6">
    <source>
        <dbReference type="Pfam" id="PF16188"/>
    </source>
</evidence>
<dbReference type="EMBL" id="CP101509">
    <property type="protein sequence ID" value="UTV30489.1"/>
    <property type="molecule type" value="Genomic_DNA"/>
</dbReference>
<dbReference type="GO" id="GO:0004177">
    <property type="term" value="F:aminopeptidase activity"/>
    <property type="evidence" value="ECO:0007669"/>
    <property type="project" value="UniProtKB-KW"/>
</dbReference>
<evidence type="ECO:0000256" key="1">
    <source>
        <dbReference type="ARBA" id="ARBA00008766"/>
    </source>
</evidence>
<feature type="domain" description="Peptidase M24" evidence="4">
    <location>
        <begin position="317"/>
        <end position="530"/>
    </location>
</feature>
<dbReference type="InterPro" id="IPR000994">
    <property type="entry name" value="Pept_M24"/>
</dbReference>
<evidence type="ECO:0000256" key="2">
    <source>
        <dbReference type="ARBA" id="ARBA00022723"/>
    </source>
</evidence>
<dbReference type="PANTHER" id="PTHR43763:SF6">
    <property type="entry name" value="XAA-PRO AMINOPEPTIDASE 1"/>
    <property type="match status" value="1"/>
</dbReference>
<organism evidence="7 8">
    <name type="scientific">Photobacterium atrarenae</name>
    <dbReference type="NCBI Taxonomy" id="865757"/>
    <lineage>
        <taxon>Bacteria</taxon>
        <taxon>Pseudomonadati</taxon>
        <taxon>Pseudomonadota</taxon>
        <taxon>Gammaproteobacteria</taxon>
        <taxon>Vibrionales</taxon>
        <taxon>Vibrionaceae</taxon>
        <taxon>Photobacterium</taxon>
    </lineage>
</organism>
<dbReference type="InterPro" id="IPR033740">
    <property type="entry name" value="Pept_M24B"/>
</dbReference>
<dbReference type="CDD" id="cd01085">
    <property type="entry name" value="APP"/>
    <property type="match status" value="1"/>
</dbReference>
<protein>
    <submittedName>
        <fullName evidence="7">Aminopeptidase P family protein</fullName>
    </submittedName>
</protein>
<evidence type="ECO:0000313" key="7">
    <source>
        <dbReference type="EMBL" id="UTV30489.1"/>
    </source>
</evidence>
<dbReference type="InterPro" id="IPR036005">
    <property type="entry name" value="Creatinase/aminopeptidase-like"/>
</dbReference>
<gene>
    <name evidence="7" type="ORF">NNL38_18100</name>
</gene>
<evidence type="ECO:0000259" key="5">
    <source>
        <dbReference type="Pfam" id="PF01321"/>
    </source>
</evidence>
<dbReference type="InterPro" id="IPR029149">
    <property type="entry name" value="Creatin/AminoP/Spt16_N"/>
</dbReference>
<dbReference type="Gene3D" id="3.90.230.10">
    <property type="entry name" value="Creatinase/methionine aminopeptidase superfamily"/>
    <property type="match status" value="1"/>
</dbReference>
<evidence type="ECO:0000313" key="8">
    <source>
        <dbReference type="Proteomes" id="UP001057998"/>
    </source>
</evidence>
<dbReference type="Pfam" id="PF16188">
    <property type="entry name" value="Peptidase_M24_C"/>
    <property type="match status" value="1"/>
</dbReference>